<evidence type="ECO:0000259" key="3">
    <source>
        <dbReference type="PROSITE" id="PS51203"/>
    </source>
</evidence>
<feature type="compositionally biased region" description="Low complexity" evidence="1">
    <location>
        <begin position="47"/>
        <end position="63"/>
    </location>
</feature>
<dbReference type="PROSITE" id="PS51203">
    <property type="entry name" value="CS"/>
    <property type="match status" value="1"/>
</dbReference>
<evidence type="ECO:0000313" key="5">
    <source>
        <dbReference type="Proteomes" id="UP000886653"/>
    </source>
</evidence>
<dbReference type="Gene3D" id="2.60.40.790">
    <property type="match status" value="1"/>
</dbReference>
<dbReference type="EMBL" id="MU167222">
    <property type="protein sequence ID" value="KAG0150098.1"/>
    <property type="molecule type" value="Genomic_DNA"/>
</dbReference>
<protein>
    <recommendedName>
        <fullName evidence="3">CS domain-containing protein</fullName>
    </recommendedName>
</protein>
<feature type="domain" description="CS" evidence="3">
    <location>
        <begin position="4"/>
        <end position="113"/>
    </location>
</feature>
<accession>A0A9P6TGT3</accession>
<feature type="region of interest" description="Disordered" evidence="1">
    <location>
        <begin position="47"/>
        <end position="66"/>
    </location>
</feature>
<dbReference type="Proteomes" id="UP000886653">
    <property type="component" value="Unassembled WGS sequence"/>
</dbReference>
<organism evidence="4 5">
    <name type="scientific">Cronartium quercuum f. sp. fusiforme G11</name>
    <dbReference type="NCBI Taxonomy" id="708437"/>
    <lineage>
        <taxon>Eukaryota</taxon>
        <taxon>Fungi</taxon>
        <taxon>Dikarya</taxon>
        <taxon>Basidiomycota</taxon>
        <taxon>Pucciniomycotina</taxon>
        <taxon>Pucciniomycetes</taxon>
        <taxon>Pucciniales</taxon>
        <taxon>Coleosporiaceae</taxon>
        <taxon>Cronartium</taxon>
    </lineage>
</organism>
<comment type="caution">
    <text evidence="4">The sequence shown here is derived from an EMBL/GenBank/DDBJ whole genome shotgun (WGS) entry which is preliminary data.</text>
</comment>
<evidence type="ECO:0000256" key="1">
    <source>
        <dbReference type="SAM" id="MobiDB-lite"/>
    </source>
</evidence>
<dbReference type="InterPro" id="IPR007052">
    <property type="entry name" value="CS_dom"/>
</dbReference>
<reference evidence="4" key="1">
    <citation type="submission" date="2013-11" db="EMBL/GenBank/DDBJ databases">
        <title>Genome sequence of the fusiform rust pathogen reveals effectors for host alternation and coevolution with pine.</title>
        <authorList>
            <consortium name="DOE Joint Genome Institute"/>
            <person name="Smith K."/>
            <person name="Pendleton A."/>
            <person name="Kubisiak T."/>
            <person name="Anderson C."/>
            <person name="Salamov A."/>
            <person name="Aerts A."/>
            <person name="Riley R."/>
            <person name="Clum A."/>
            <person name="Lindquist E."/>
            <person name="Ence D."/>
            <person name="Campbell M."/>
            <person name="Kronenberg Z."/>
            <person name="Feau N."/>
            <person name="Dhillon B."/>
            <person name="Hamelin R."/>
            <person name="Burleigh J."/>
            <person name="Smith J."/>
            <person name="Yandell M."/>
            <person name="Nelson C."/>
            <person name="Grigoriev I."/>
            <person name="Davis J."/>
        </authorList>
    </citation>
    <scope>NUCLEOTIDE SEQUENCE</scope>
    <source>
        <strain evidence="4">G11</strain>
    </source>
</reference>
<dbReference type="SUPFAM" id="SSF49764">
    <property type="entry name" value="HSP20-like chaperones"/>
    <property type="match status" value="1"/>
</dbReference>
<keyword evidence="2" id="KW-0812">Transmembrane</keyword>
<feature type="transmembrane region" description="Helical" evidence="2">
    <location>
        <begin position="112"/>
        <end position="132"/>
    </location>
</feature>
<dbReference type="InterPro" id="IPR008978">
    <property type="entry name" value="HSP20-like_chaperone"/>
</dbReference>
<keyword evidence="2" id="KW-0472">Membrane</keyword>
<keyword evidence="2" id="KW-1133">Transmembrane helix</keyword>
<evidence type="ECO:0000313" key="4">
    <source>
        <dbReference type="EMBL" id="KAG0150098.1"/>
    </source>
</evidence>
<dbReference type="AlphaFoldDB" id="A0A9P6TGT3"/>
<name>A0A9P6TGT3_9BASI</name>
<sequence>MSSTTAPDILWAQRSSSDDPSQNIIYLTINVPDLQPGYSLTFPTPSSLSFSGTSGGSQTATTSVPPKNYSIENLELFGELDLSAEKKEKITGKSLQVQLTKKDLKLEYWPRCVLYTFLFFLLLLFFFFFFLITD</sequence>
<proteinExistence type="predicted"/>
<evidence type="ECO:0000256" key="2">
    <source>
        <dbReference type="SAM" id="Phobius"/>
    </source>
</evidence>
<gene>
    <name evidence="4" type="ORF">CROQUDRAFT_38865</name>
</gene>
<dbReference type="OrthoDB" id="1564555at2759"/>
<keyword evidence="5" id="KW-1185">Reference proteome</keyword>